<dbReference type="InterPro" id="IPR012337">
    <property type="entry name" value="RNaseH-like_sf"/>
</dbReference>
<reference evidence="4 5" key="1">
    <citation type="submission" date="2023-10" db="EMBL/GenBank/DDBJ databases">
        <title>Chromosome-scale genome assembly provides insights into flower coloration mechanisms of Canna indica.</title>
        <authorList>
            <person name="Li C."/>
        </authorList>
    </citation>
    <scope>NUCLEOTIDE SEQUENCE [LARGE SCALE GENOMIC DNA]</scope>
    <source>
        <tissue evidence="4">Flower</tissue>
    </source>
</reference>
<dbReference type="SUPFAM" id="SSF53098">
    <property type="entry name" value="Ribonuclease H-like"/>
    <property type="match status" value="1"/>
</dbReference>
<evidence type="ECO:0000256" key="1">
    <source>
        <dbReference type="ARBA" id="ARBA00022722"/>
    </source>
</evidence>
<keyword evidence="1" id="KW-0540">Nuclease</keyword>
<dbReference type="FunFam" id="3.30.420.10:FF:000054">
    <property type="entry name" value="Werner Syndrome-like exonuclease"/>
    <property type="match status" value="1"/>
</dbReference>
<dbReference type="Pfam" id="PF01612">
    <property type="entry name" value="DNA_pol_A_exo1"/>
    <property type="match status" value="1"/>
</dbReference>
<dbReference type="Proteomes" id="UP001327560">
    <property type="component" value="Chromosome 8"/>
</dbReference>
<dbReference type="PANTHER" id="PTHR13620:SF105">
    <property type="entry name" value="OS01G0737700 PROTEIN"/>
    <property type="match status" value="1"/>
</dbReference>
<dbReference type="Gene3D" id="3.30.420.10">
    <property type="entry name" value="Ribonuclease H-like superfamily/Ribonuclease H"/>
    <property type="match status" value="1"/>
</dbReference>
<dbReference type="InterPro" id="IPR036397">
    <property type="entry name" value="RNaseH_sf"/>
</dbReference>
<gene>
    <name evidence="4" type="ORF">Cni_G24757</name>
</gene>
<evidence type="ECO:0000313" key="4">
    <source>
        <dbReference type="EMBL" id="WOL15975.1"/>
    </source>
</evidence>
<dbReference type="CDD" id="cd06141">
    <property type="entry name" value="WRN_exo"/>
    <property type="match status" value="1"/>
</dbReference>
<dbReference type="GO" id="GO:0006139">
    <property type="term" value="P:nucleobase-containing compound metabolic process"/>
    <property type="evidence" value="ECO:0007669"/>
    <property type="project" value="InterPro"/>
</dbReference>
<evidence type="ECO:0000256" key="2">
    <source>
        <dbReference type="ARBA" id="ARBA00022801"/>
    </source>
</evidence>
<dbReference type="GO" id="GO:0005737">
    <property type="term" value="C:cytoplasm"/>
    <property type="evidence" value="ECO:0007669"/>
    <property type="project" value="TreeGrafter"/>
</dbReference>
<keyword evidence="2" id="KW-0378">Hydrolase</keyword>
<protein>
    <recommendedName>
        <fullName evidence="3">3'-5' exonuclease domain-containing protein</fullName>
    </recommendedName>
</protein>
<name>A0AAQ3QPV4_9LILI</name>
<dbReference type="GO" id="GO:0003676">
    <property type="term" value="F:nucleic acid binding"/>
    <property type="evidence" value="ECO:0007669"/>
    <property type="project" value="InterPro"/>
</dbReference>
<keyword evidence="5" id="KW-1185">Reference proteome</keyword>
<organism evidence="4 5">
    <name type="scientific">Canna indica</name>
    <name type="common">Indian-shot</name>
    <dbReference type="NCBI Taxonomy" id="4628"/>
    <lineage>
        <taxon>Eukaryota</taxon>
        <taxon>Viridiplantae</taxon>
        <taxon>Streptophyta</taxon>
        <taxon>Embryophyta</taxon>
        <taxon>Tracheophyta</taxon>
        <taxon>Spermatophyta</taxon>
        <taxon>Magnoliopsida</taxon>
        <taxon>Liliopsida</taxon>
        <taxon>Zingiberales</taxon>
        <taxon>Cannaceae</taxon>
        <taxon>Canna</taxon>
    </lineage>
</organism>
<evidence type="ECO:0000313" key="5">
    <source>
        <dbReference type="Proteomes" id="UP001327560"/>
    </source>
</evidence>
<dbReference type="GO" id="GO:0005634">
    <property type="term" value="C:nucleus"/>
    <property type="evidence" value="ECO:0007669"/>
    <property type="project" value="TreeGrafter"/>
</dbReference>
<dbReference type="GO" id="GO:0008408">
    <property type="term" value="F:3'-5' exonuclease activity"/>
    <property type="evidence" value="ECO:0007669"/>
    <property type="project" value="InterPro"/>
</dbReference>
<accession>A0AAQ3QPV4</accession>
<feature type="domain" description="3'-5' exonuclease" evidence="3">
    <location>
        <begin position="53"/>
        <end position="202"/>
    </location>
</feature>
<evidence type="ECO:0000259" key="3">
    <source>
        <dbReference type="Pfam" id="PF01612"/>
    </source>
</evidence>
<dbReference type="PANTHER" id="PTHR13620">
    <property type="entry name" value="3-5 EXONUCLEASE"/>
    <property type="match status" value="1"/>
</dbReference>
<dbReference type="InterPro" id="IPR051132">
    <property type="entry name" value="3-5_Exonuclease_domain"/>
</dbReference>
<dbReference type="AlphaFoldDB" id="A0AAQ3QPV4"/>
<dbReference type="EMBL" id="CP136897">
    <property type="protein sequence ID" value="WOL15975.1"/>
    <property type="molecule type" value="Genomic_DNA"/>
</dbReference>
<sequence length="207" mass="23823">MFVRILQYDPSFYSVVINETDDVLTTVTASGAKVDWWLNVVLNTHSDRLHELVVGLDCEWFPCVGPNRNPTAVLQICVGRRCLIFQLLYADYTPPSLIHFLQDARFTFYGAGINGDAQRLQEDKGLVLSNTVDLRDFAAERMGRPELRNVGLARLAEVVMHIRMDKPRWVTLSNWDQRYLSHPQISYACADAFISFEIGRRLRINRF</sequence>
<dbReference type="InterPro" id="IPR002562">
    <property type="entry name" value="3'-5'_exonuclease_dom"/>
</dbReference>
<proteinExistence type="predicted"/>